<name>A0ABN0ITQ3_9STRE</name>
<comment type="caution">
    <text evidence="1">The sequence shown here is derived from an EMBL/GenBank/DDBJ whole genome shotgun (WGS) entry which is preliminary data.</text>
</comment>
<sequence>MNIYILEQWTHDFGDSYSDILGVYSSLDKARDYIDWAGYRYEDGFFQEYSEYLETYSKEEDNGVHKTISILERELDKDLGELVFEAVGTE</sequence>
<gene>
    <name evidence="1" type="ORF">SPJ1_0214</name>
</gene>
<dbReference type="EMBL" id="ALYM01000001">
    <property type="protein sequence ID" value="EMG26252.1"/>
    <property type="molecule type" value="Genomic_DNA"/>
</dbReference>
<dbReference type="RefSeq" id="WP_004234370.1">
    <property type="nucleotide sequence ID" value="NZ_ALYM01000001.1"/>
</dbReference>
<evidence type="ECO:0000313" key="1">
    <source>
        <dbReference type="EMBL" id="EMG26252.1"/>
    </source>
</evidence>
<keyword evidence="2" id="KW-1185">Reference proteome</keyword>
<reference evidence="1 2" key="1">
    <citation type="journal article" date="2013" name="PLoS ONE">
        <title>Comparative Genomic Characterization of Three Streptococcus parauberis Strains in Fish Pathogen, as Assessed by Wide-Genome Analyses.</title>
        <authorList>
            <person name="Nho S.W."/>
            <person name="Hikima J."/>
            <person name="Park S.B."/>
            <person name="Jang H.B."/>
            <person name="Cha I.S."/>
            <person name="Yasuike M."/>
            <person name="Nakamura Y."/>
            <person name="Fujiwara A."/>
            <person name="Sano M."/>
            <person name="Kanai K."/>
            <person name="Kondo H."/>
            <person name="Hirono I."/>
            <person name="Takeyama H."/>
            <person name="Aoki T."/>
            <person name="Jung T.S."/>
        </authorList>
    </citation>
    <scope>NUCLEOTIDE SEQUENCE [LARGE SCALE GENOMIC DNA]</scope>
    <source>
        <strain evidence="1 2">KRS-02083</strain>
    </source>
</reference>
<organism evidence="1 2">
    <name type="scientific">Streptococcus parauberis KRS-02083</name>
    <dbReference type="NCBI Taxonomy" id="1207545"/>
    <lineage>
        <taxon>Bacteria</taxon>
        <taxon>Bacillati</taxon>
        <taxon>Bacillota</taxon>
        <taxon>Bacilli</taxon>
        <taxon>Lactobacillales</taxon>
        <taxon>Streptococcaceae</taxon>
        <taxon>Streptococcus</taxon>
    </lineage>
</organism>
<proteinExistence type="predicted"/>
<accession>A0ABN0ITQ3</accession>
<dbReference type="Proteomes" id="UP000011769">
    <property type="component" value="Unassembled WGS sequence"/>
</dbReference>
<evidence type="ECO:0000313" key="2">
    <source>
        <dbReference type="Proteomes" id="UP000011769"/>
    </source>
</evidence>
<protein>
    <submittedName>
        <fullName evidence="1">Uncharacterized protein</fullName>
    </submittedName>
</protein>